<keyword evidence="1" id="KW-0732">Signal</keyword>
<reference evidence="2 3" key="1">
    <citation type="submission" date="2019-02" db="EMBL/GenBank/DDBJ databases">
        <title>Opniocepnalus argus genome.</title>
        <authorList>
            <person name="Zhou C."/>
            <person name="Xiao S."/>
        </authorList>
    </citation>
    <scope>NUCLEOTIDE SEQUENCE [LARGE SCALE GENOMIC DNA]</scope>
    <source>
        <strain evidence="2">OARG1902GOOAL</strain>
        <tissue evidence="2">Muscle</tissue>
    </source>
</reference>
<dbReference type="EMBL" id="CM015718">
    <property type="protein sequence ID" value="KAF3691936.1"/>
    <property type="molecule type" value="Genomic_DNA"/>
</dbReference>
<reference evidence="3" key="2">
    <citation type="submission" date="2019-02" db="EMBL/GenBank/DDBJ databases">
        <title>Opniocepnalus argus Var Kimnra genome.</title>
        <authorList>
            <person name="Zhou C."/>
            <person name="Xiao S."/>
        </authorList>
    </citation>
    <scope>NUCLEOTIDE SEQUENCE [LARGE SCALE GENOMIC DNA]</scope>
</reference>
<proteinExistence type="predicted"/>
<name>A0A6G1PPL1_CHAAH</name>
<evidence type="ECO:0008006" key="4">
    <source>
        <dbReference type="Google" id="ProtNLM"/>
    </source>
</evidence>
<protein>
    <recommendedName>
        <fullName evidence="4">Secreted protein</fullName>
    </recommendedName>
</protein>
<feature type="chain" id="PRO_5026086766" description="Secreted protein" evidence="1">
    <location>
        <begin position="21"/>
        <end position="72"/>
    </location>
</feature>
<organism evidence="2 3">
    <name type="scientific">Channa argus</name>
    <name type="common">Northern snakehead</name>
    <name type="synonym">Ophicephalus argus</name>
    <dbReference type="NCBI Taxonomy" id="215402"/>
    <lineage>
        <taxon>Eukaryota</taxon>
        <taxon>Metazoa</taxon>
        <taxon>Chordata</taxon>
        <taxon>Craniata</taxon>
        <taxon>Vertebrata</taxon>
        <taxon>Euteleostomi</taxon>
        <taxon>Actinopterygii</taxon>
        <taxon>Neopterygii</taxon>
        <taxon>Teleostei</taxon>
        <taxon>Neoteleostei</taxon>
        <taxon>Acanthomorphata</taxon>
        <taxon>Anabantaria</taxon>
        <taxon>Anabantiformes</taxon>
        <taxon>Channoidei</taxon>
        <taxon>Channidae</taxon>
        <taxon>Channa</taxon>
    </lineage>
</organism>
<gene>
    <name evidence="2" type="ORF">EXN66_Car007611</name>
</gene>
<evidence type="ECO:0000256" key="1">
    <source>
        <dbReference type="SAM" id="SignalP"/>
    </source>
</evidence>
<keyword evidence="3" id="KW-1185">Reference proteome</keyword>
<accession>A0A6G1PPL1</accession>
<evidence type="ECO:0000313" key="3">
    <source>
        <dbReference type="Proteomes" id="UP000503349"/>
    </source>
</evidence>
<sequence length="72" mass="7891">MLLPLLLKYVITTAISIVFANSTTICPSTLFHAIPTHHKLTTSVPFINMSIEVTTSILSSLDMPSTIMQLKC</sequence>
<dbReference type="Proteomes" id="UP000503349">
    <property type="component" value="Chromosome 7"/>
</dbReference>
<dbReference type="AlphaFoldDB" id="A0A6G1PPL1"/>
<feature type="signal peptide" evidence="1">
    <location>
        <begin position="1"/>
        <end position="20"/>
    </location>
</feature>
<evidence type="ECO:0000313" key="2">
    <source>
        <dbReference type="EMBL" id="KAF3691936.1"/>
    </source>
</evidence>